<comment type="caution">
    <text evidence="1">The sequence shown here is derived from an EMBL/GenBank/DDBJ whole genome shotgun (WGS) entry which is preliminary data.</text>
</comment>
<reference evidence="1 2" key="1">
    <citation type="submission" date="2020-04" db="EMBL/GenBank/DDBJ databases">
        <authorList>
            <person name="Wallbank WR R."/>
            <person name="Pardo Diaz C."/>
            <person name="Kozak K."/>
            <person name="Martin S."/>
            <person name="Jiggins C."/>
            <person name="Moest M."/>
            <person name="Warren A I."/>
            <person name="Byers J.R.P. K."/>
            <person name="Montejo-Kovacevich G."/>
            <person name="Yen C E."/>
        </authorList>
    </citation>
    <scope>NUCLEOTIDE SEQUENCE [LARGE SCALE GENOMIC DNA]</scope>
</reference>
<name>A0A8S0ZVN0_ARCPL</name>
<dbReference type="OrthoDB" id="8193306at2759"/>
<evidence type="ECO:0000313" key="2">
    <source>
        <dbReference type="Proteomes" id="UP000494106"/>
    </source>
</evidence>
<dbReference type="AlphaFoldDB" id="A0A8S0ZVN0"/>
<sequence length="201" mass="22480">MTKKIQKQVVENLVSPNLQKEVNAEKQELRAKVSTEALLYSATSKLRSEGNIDFANVVRDISEGSPTKAARYRKSLESTNNNVPFTENEALSLYVELGLSQSKYQLLRNAHMEKKSRMFPAYKKIQKAKLQCYPATDPYISSCRKLPAKPMKSLSADTIDLLLSPSIDAEEVLESTDCSSASETETDVDADDLADNEIFFM</sequence>
<evidence type="ECO:0000313" key="1">
    <source>
        <dbReference type="EMBL" id="CAB3237621.1"/>
    </source>
</evidence>
<gene>
    <name evidence="1" type="ORF">APLA_LOCUS6997</name>
</gene>
<protein>
    <submittedName>
        <fullName evidence="1">Uncharacterized protein</fullName>
    </submittedName>
</protein>
<proteinExistence type="predicted"/>
<dbReference type="EMBL" id="CADEBC010000492">
    <property type="protein sequence ID" value="CAB3237621.1"/>
    <property type="molecule type" value="Genomic_DNA"/>
</dbReference>
<accession>A0A8S0ZVN0</accession>
<dbReference type="Proteomes" id="UP000494106">
    <property type="component" value="Unassembled WGS sequence"/>
</dbReference>
<keyword evidence="2" id="KW-1185">Reference proteome</keyword>
<organism evidence="1 2">
    <name type="scientific">Arctia plantaginis</name>
    <name type="common">Wood tiger moth</name>
    <name type="synonym">Phalaena plantaginis</name>
    <dbReference type="NCBI Taxonomy" id="874455"/>
    <lineage>
        <taxon>Eukaryota</taxon>
        <taxon>Metazoa</taxon>
        <taxon>Ecdysozoa</taxon>
        <taxon>Arthropoda</taxon>
        <taxon>Hexapoda</taxon>
        <taxon>Insecta</taxon>
        <taxon>Pterygota</taxon>
        <taxon>Neoptera</taxon>
        <taxon>Endopterygota</taxon>
        <taxon>Lepidoptera</taxon>
        <taxon>Glossata</taxon>
        <taxon>Ditrysia</taxon>
        <taxon>Noctuoidea</taxon>
        <taxon>Erebidae</taxon>
        <taxon>Arctiinae</taxon>
        <taxon>Arctia</taxon>
    </lineage>
</organism>